<dbReference type="EMBL" id="JAGFNK010000079">
    <property type="protein sequence ID" value="KAI9508747.1"/>
    <property type="molecule type" value="Genomic_DNA"/>
</dbReference>
<name>A0ACC0UB67_9AGAM</name>
<evidence type="ECO:0000313" key="2">
    <source>
        <dbReference type="Proteomes" id="UP001207468"/>
    </source>
</evidence>
<keyword evidence="2" id="KW-1185">Reference proteome</keyword>
<protein>
    <submittedName>
        <fullName evidence="1">Uncharacterized protein</fullName>
    </submittedName>
</protein>
<reference evidence="1" key="1">
    <citation type="submission" date="2021-03" db="EMBL/GenBank/DDBJ databases">
        <title>Evolutionary priming and transition to the ectomycorrhizal habit in an iconic lineage of mushroom-forming fungi: is preadaptation a requirement?</title>
        <authorList>
            <consortium name="DOE Joint Genome Institute"/>
            <person name="Looney B.P."/>
            <person name="Miyauchi S."/>
            <person name="Morin E."/>
            <person name="Drula E."/>
            <person name="Courty P.E."/>
            <person name="Chicoki N."/>
            <person name="Fauchery L."/>
            <person name="Kohler A."/>
            <person name="Kuo A."/>
            <person name="LaButti K."/>
            <person name="Pangilinan J."/>
            <person name="Lipzen A."/>
            <person name="Riley R."/>
            <person name="Andreopoulos W."/>
            <person name="He G."/>
            <person name="Johnson J."/>
            <person name="Barry K.W."/>
            <person name="Grigoriev I.V."/>
            <person name="Nagy L."/>
            <person name="Hibbett D."/>
            <person name="Henrissat B."/>
            <person name="Matheny P.B."/>
            <person name="Labbe J."/>
            <person name="Martin A.F."/>
        </authorList>
    </citation>
    <scope>NUCLEOTIDE SEQUENCE</scope>
    <source>
        <strain evidence="1">BPL698</strain>
    </source>
</reference>
<gene>
    <name evidence="1" type="ORF">F5148DRAFT_1275584</name>
</gene>
<proteinExistence type="predicted"/>
<sequence>MASMASTSSTTLIQKSRPQAGPLPLKRGEIGYVEGSELQTATGVVAQDTLPAHHPADRLHPTPSQDSADGLPSRPDNSEIPADGASSSIIGKRLFLRPRKLPKVMGIHFKTIALLCAQLLFFAGTLVGWVFTALAISGGKFKPPPPPSGEDPNLTSMDSGSSNIFVHVAFAVVVLAQIVFLERRFFRARAERYMYKHPGEMLPISLQRGHVPSASMSISPWSRPSLPSYAAALAASGVGTGDVEDAVIAQPPPPSYGKTRGSTLVLAGYLRNSLRVQAREHEQDRRLSSTTERSDRPISFVSRDEEWEERRDADRARRIEEALAALEDARPVMRRTTEGDSRQE</sequence>
<evidence type="ECO:0000313" key="1">
    <source>
        <dbReference type="EMBL" id="KAI9508747.1"/>
    </source>
</evidence>
<accession>A0ACC0UB67</accession>
<dbReference type="Proteomes" id="UP001207468">
    <property type="component" value="Unassembled WGS sequence"/>
</dbReference>
<comment type="caution">
    <text evidence="1">The sequence shown here is derived from an EMBL/GenBank/DDBJ whole genome shotgun (WGS) entry which is preliminary data.</text>
</comment>
<organism evidence="1 2">
    <name type="scientific">Russula earlei</name>
    <dbReference type="NCBI Taxonomy" id="71964"/>
    <lineage>
        <taxon>Eukaryota</taxon>
        <taxon>Fungi</taxon>
        <taxon>Dikarya</taxon>
        <taxon>Basidiomycota</taxon>
        <taxon>Agaricomycotina</taxon>
        <taxon>Agaricomycetes</taxon>
        <taxon>Russulales</taxon>
        <taxon>Russulaceae</taxon>
        <taxon>Russula</taxon>
    </lineage>
</organism>